<name>A0A1W1E9A7_9ZZZZ</name>
<feature type="domain" description="DUF3972" evidence="2">
    <location>
        <begin position="9"/>
        <end position="130"/>
    </location>
</feature>
<dbReference type="InterPro" id="IPR013324">
    <property type="entry name" value="RNA_pol_sigma_r3/r4-like"/>
</dbReference>
<protein>
    <recommendedName>
        <fullName evidence="2">DUF3972 domain-containing protein</fullName>
    </recommendedName>
</protein>
<evidence type="ECO:0000313" key="3">
    <source>
        <dbReference type="EMBL" id="SFV90524.1"/>
    </source>
</evidence>
<dbReference type="SUPFAM" id="SSF88659">
    <property type="entry name" value="Sigma3 and sigma4 domains of RNA polymerase sigma factors"/>
    <property type="match status" value="1"/>
</dbReference>
<dbReference type="EMBL" id="FPIB01000017">
    <property type="protein sequence ID" value="SFV90524.1"/>
    <property type="molecule type" value="Genomic_DNA"/>
</dbReference>
<organism evidence="3">
    <name type="scientific">hydrothermal vent metagenome</name>
    <dbReference type="NCBI Taxonomy" id="652676"/>
    <lineage>
        <taxon>unclassified sequences</taxon>
        <taxon>metagenomes</taxon>
        <taxon>ecological metagenomes</taxon>
    </lineage>
</organism>
<feature type="region of interest" description="Disordered" evidence="1">
    <location>
        <begin position="50"/>
        <end position="77"/>
    </location>
</feature>
<dbReference type="AlphaFoldDB" id="A0A1W1E9A7"/>
<dbReference type="InterPro" id="IPR025002">
    <property type="entry name" value="DUF3972"/>
</dbReference>
<proteinExistence type="predicted"/>
<evidence type="ECO:0000259" key="2">
    <source>
        <dbReference type="Pfam" id="PF13118"/>
    </source>
</evidence>
<dbReference type="Pfam" id="PF13118">
    <property type="entry name" value="DUF3972"/>
    <property type="match status" value="1"/>
</dbReference>
<evidence type="ECO:0000256" key="1">
    <source>
        <dbReference type="SAM" id="MobiDB-lite"/>
    </source>
</evidence>
<reference evidence="3" key="1">
    <citation type="submission" date="2016-10" db="EMBL/GenBank/DDBJ databases">
        <authorList>
            <person name="de Groot N.N."/>
        </authorList>
    </citation>
    <scope>NUCLEOTIDE SEQUENCE</scope>
</reference>
<feature type="compositionally biased region" description="Basic and acidic residues" evidence="1">
    <location>
        <begin position="50"/>
        <end position="62"/>
    </location>
</feature>
<accession>A0A1W1E9A7</accession>
<sequence length="220" mass="25058">MEKLMKPAEYAKELGISRQAVYAKIKRGILTAKDVEGKLYIVVDTDEVEPKNDAPKAAEPAKHQTKPVALKPSQSAETIPQKDYEALLAAKDETIAVLKGTLKDLKKSNKQITTTLRGEIDLLKEAFHEMRTLYVQQIEQKSAPEAIDIMTEEVMEVQENIPNWAGMKKLFKALNVKKQKEKEKVLKQVKKAWKSGDTRVMKQEGKFKVDMQSDYWELVK</sequence>
<gene>
    <name evidence="3" type="ORF">MNB_SV-4-849</name>
</gene>